<evidence type="ECO:0000313" key="3">
    <source>
        <dbReference type="Proteomes" id="UP001234989"/>
    </source>
</evidence>
<organism evidence="2 3">
    <name type="scientific">Solanum verrucosum</name>
    <dbReference type="NCBI Taxonomy" id="315347"/>
    <lineage>
        <taxon>Eukaryota</taxon>
        <taxon>Viridiplantae</taxon>
        <taxon>Streptophyta</taxon>
        <taxon>Embryophyta</taxon>
        <taxon>Tracheophyta</taxon>
        <taxon>Spermatophyta</taxon>
        <taxon>Magnoliopsida</taxon>
        <taxon>eudicotyledons</taxon>
        <taxon>Gunneridae</taxon>
        <taxon>Pentapetalae</taxon>
        <taxon>asterids</taxon>
        <taxon>lamiids</taxon>
        <taxon>Solanales</taxon>
        <taxon>Solanaceae</taxon>
        <taxon>Solanoideae</taxon>
        <taxon>Solaneae</taxon>
        <taxon>Solanum</taxon>
    </lineage>
</organism>
<dbReference type="Gene3D" id="3.30.420.10">
    <property type="entry name" value="Ribonuclease H-like superfamily/Ribonuclease H"/>
    <property type="match status" value="1"/>
</dbReference>
<sequence>MLRDCVIDFKGNWDGYLPLIEFSYNNSYHSSIQMTLYEALYGRRCISPIGWFEVGEAGLIVPDLVHQAMEKVKVIQERLKITQSRQKSYTDVRRRELEFEVDDWVYLNVSPMKGVMRFSKKVKLSPHILTLTEYPKGLCMGDPSLIIPTEDIGIKDYLHYEEIPVKILDRQVRKLRTKKVASVKVLWRNQFVKESTWEAEEDMKKRYPHLFESRDQSQITVLILFLAFILRWHVVFT</sequence>
<dbReference type="SUPFAM" id="SSF54160">
    <property type="entry name" value="Chromo domain-like"/>
    <property type="match status" value="1"/>
</dbReference>
<dbReference type="PANTHER" id="PTHR46148:SF56">
    <property type="entry name" value="RETROTRANSPOSON PROTEIN"/>
    <property type="match status" value="1"/>
</dbReference>
<dbReference type="InterPro" id="IPR023780">
    <property type="entry name" value="Chromo_domain"/>
</dbReference>
<keyword evidence="3" id="KW-1185">Reference proteome</keyword>
<dbReference type="Proteomes" id="UP001234989">
    <property type="component" value="Chromosome 4"/>
</dbReference>
<name>A0AAF0TLN6_SOLVR</name>
<dbReference type="Pfam" id="PF00385">
    <property type="entry name" value="Chromo"/>
    <property type="match status" value="1"/>
</dbReference>
<feature type="domain" description="Chromo" evidence="1">
    <location>
        <begin position="165"/>
        <end position="212"/>
    </location>
</feature>
<dbReference type="PANTHER" id="PTHR46148">
    <property type="entry name" value="CHROMO DOMAIN-CONTAINING PROTEIN"/>
    <property type="match status" value="1"/>
</dbReference>
<dbReference type="InterPro" id="IPR036397">
    <property type="entry name" value="RNaseH_sf"/>
</dbReference>
<gene>
    <name evidence="2" type="ORF">MTR67_018532</name>
</gene>
<accession>A0AAF0TLN6</accession>
<reference evidence="2" key="1">
    <citation type="submission" date="2023-08" db="EMBL/GenBank/DDBJ databases">
        <title>A de novo genome assembly of Solanum verrucosum Schlechtendal, a Mexican diploid species geographically isolated from the other diploid A-genome species in potato relatives.</title>
        <authorList>
            <person name="Hosaka K."/>
        </authorList>
    </citation>
    <scope>NUCLEOTIDE SEQUENCE</scope>
    <source>
        <tissue evidence="2">Young leaves</tissue>
    </source>
</reference>
<dbReference type="EMBL" id="CP133615">
    <property type="protein sequence ID" value="WMV25147.1"/>
    <property type="molecule type" value="Genomic_DNA"/>
</dbReference>
<dbReference type="AlphaFoldDB" id="A0AAF0TLN6"/>
<evidence type="ECO:0000313" key="2">
    <source>
        <dbReference type="EMBL" id="WMV25147.1"/>
    </source>
</evidence>
<evidence type="ECO:0000259" key="1">
    <source>
        <dbReference type="Pfam" id="PF00385"/>
    </source>
</evidence>
<dbReference type="InterPro" id="IPR016197">
    <property type="entry name" value="Chromo-like_dom_sf"/>
</dbReference>
<proteinExistence type="predicted"/>
<dbReference type="GO" id="GO:0003676">
    <property type="term" value="F:nucleic acid binding"/>
    <property type="evidence" value="ECO:0007669"/>
    <property type="project" value="InterPro"/>
</dbReference>
<protein>
    <recommendedName>
        <fullName evidence="1">Chromo domain-containing protein</fullName>
    </recommendedName>
</protein>